<dbReference type="EMBL" id="JBANQN010000008">
    <property type="protein sequence ID" value="KAK6781878.1"/>
    <property type="molecule type" value="Genomic_DNA"/>
</dbReference>
<gene>
    <name evidence="1" type="ORF">RDI58_019674</name>
</gene>
<reference evidence="1 2" key="1">
    <citation type="submission" date="2024-02" db="EMBL/GenBank/DDBJ databases">
        <title>de novo genome assembly of Solanum bulbocastanum strain 11H21.</title>
        <authorList>
            <person name="Hosaka A.J."/>
        </authorList>
    </citation>
    <scope>NUCLEOTIDE SEQUENCE [LARGE SCALE GENOMIC DNA]</scope>
    <source>
        <tissue evidence="1">Young leaves</tissue>
    </source>
</reference>
<comment type="caution">
    <text evidence="1">The sequence shown here is derived from an EMBL/GenBank/DDBJ whole genome shotgun (WGS) entry which is preliminary data.</text>
</comment>
<keyword evidence="2" id="KW-1185">Reference proteome</keyword>
<name>A0AAN8T4W9_SOLBU</name>
<organism evidence="1 2">
    <name type="scientific">Solanum bulbocastanum</name>
    <name type="common">Wild potato</name>
    <dbReference type="NCBI Taxonomy" id="147425"/>
    <lineage>
        <taxon>Eukaryota</taxon>
        <taxon>Viridiplantae</taxon>
        <taxon>Streptophyta</taxon>
        <taxon>Embryophyta</taxon>
        <taxon>Tracheophyta</taxon>
        <taxon>Spermatophyta</taxon>
        <taxon>Magnoliopsida</taxon>
        <taxon>eudicotyledons</taxon>
        <taxon>Gunneridae</taxon>
        <taxon>Pentapetalae</taxon>
        <taxon>asterids</taxon>
        <taxon>lamiids</taxon>
        <taxon>Solanales</taxon>
        <taxon>Solanaceae</taxon>
        <taxon>Solanoideae</taxon>
        <taxon>Solaneae</taxon>
        <taxon>Solanum</taxon>
    </lineage>
</organism>
<evidence type="ECO:0000313" key="1">
    <source>
        <dbReference type="EMBL" id="KAK6781878.1"/>
    </source>
</evidence>
<dbReference type="Proteomes" id="UP001371456">
    <property type="component" value="Unassembled WGS sequence"/>
</dbReference>
<proteinExistence type="predicted"/>
<sequence length="98" mass="10930">MQNKLCEPAYSLHDGDLFGCPFHYHSVSLSPIVEIKMTLLFTWLPSIESFIIGNLARKSRDFVLGALDGAVEKVLSGCPNLEHLELQKVSGIQRLEES</sequence>
<protein>
    <submittedName>
        <fullName evidence="1">Uncharacterized protein</fullName>
    </submittedName>
</protein>
<dbReference type="AlphaFoldDB" id="A0AAN8T4W9"/>
<evidence type="ECO:0000313" key="2">
    <source>
        <dbReference type="Proteomes" id="UP001371456"/>
    </source>
</evidence>
<accession>A0AAN8T4W9</accession>